<proteinExistence type="predicted"/>
<evidence type="ECO:0000313" key="2">
    <source>
        <dbReference type="Proteomes" id="UP000253934"/>
    </source>
</evidence>
<evidence type="ECO:0000313" key="1">
    <source>
        <dbReference type="EMBL" id="RDB35903.1"/>
    </source>
</evidence>
<comment type="caution">
    <text evidence="1">The sequence shown here is derived from an EMBL/GenBank/DDBJ whole genome shotgun (WGS) entry which is preliminary data.</text>
</comment>
<sequence length="78" mass="9849">MILNKYYTPTHKSCYFGRERNLSELIELINTYSSDRMQKMHKEYLNSKLHNHKFHYYDFHESNEFLERTKKSWFQKFF</sequence>
<gene>
    <name evidence="1" type="ORF">DCC88_07595</name>
</gene>
<reference evidence="1" key="1">
    <citation type="submission" date="2018-04" db="EMBL/GenBank/DDBJ databases">
        <title>Draft genome sequence of the Candidatus Spirobacillus cienkowskii, a pathogen of freshwater Daphnia species, reconstructed from hemolymph metagenomic reads.</title>
        <authorList>
            <person name="Bresciani L."/>
            <person name="Lemos L.N."/>
            <person name="Wale N."/>
            <person name="Lin J.Y."/>
            <person name="Fernandes G.R."/>
            <person name="Duffy M.A."/>
            <person name="Rodrigues J.M."/>
        </authorList>
    </citation>
    <scope>NUCLEOTIDE SEQUENCE [LARGE SCALE GENOMIC DNA]</scope>
    <source>
        <strain evidence="1">Binning01</strain>
    </source>
</reference>
<keyword evidence="2" id="KW-1185">Reference proteome</keyword>
<name>A0A369KVZ5_9BACT</name>
<dbReference type="Proteomes" id="UP000253934">
    <property type="component" value="Unassembled WGS sequence"/>
</dbReference>
<dbReference type="AlphaFoldDB" id="A0A369KVZ5"/>
<accession>A0A369KVZ5</accession>
<organism evidence="1 2">
    <name type="scientific">Spirobacillus cienkowskii</name>
    <dbReference type="NCBI Taxonomy" id="495820"/>
    <lineage>
        <taxon>Bacteria</taxon>
        <taxon>Pseudomonadati</taxon>
        <taxon>Bdellovibrionota</taxon>
        <taxon>Oligoflexia</taxon>
        <taxon>Silvanigrellales</taxon>
        <taxon>Spirobacillus</taxon>
    </lineage>
</organism>
<dbReference type="EMBL" id="QOVW01000071">
    <property type="protein sequence ID" value="RDB35903.1"/>
    <property type="molecule type" value="Genomic_DNA"/>
</dbReference>
<protein>
    <submittedName>
        <fullName evidence="1">Uncharacterized protein</fullName>
    </submittedName>
</protein>